<keyword evidence="2 5" id="KW-0378">Hydrolase</keyword>
<dbReference type="InterPro" id="IPR001764">
    <property type="entry name" value="Glyco_hydro_3_N"/>
</dbReference>
<evidence type="ECO:0000256" key="1">
    <source>
        <dbReference type="ARBA" id="ARBA00005336"/>
    </source>
</evidence>
<comment type="caution">
    <text evidence="5">The sequence shown here is derived from an EMBL/GenBank/DDBJ whole genome shotgun (WGS) entry which is preliminary data.</text>
</comment>
<comment type="similarity">
    <text evidence="1">Belongs to the glycosyl hydrolase 3 family.</text>
</comment>
<dbReference type="InterPro" id="IPR050226">
    <property type="entry name" value="NagZ_Beta-hexosaminidase"/>
</dbReference>
<dbReference type="Gene3D" id="3.20.20.300">
    <property type="entry name" value="Glycoside hydrolase, family 3, N-terminal domain"/>
    <property type="match status" value="1"/>
</dbReference>
<dbReference type="GO" id="GO:0004563">
    <property type="term" value="F:beta-N-acetylhexosaminidase activity"/>
    <property type="evidence" value="ECO:0007669"/>
    <property type="project" value="UniProtKB-EC"/>
</dbReference>
<dbReference type="Pfam" id="PF00933">
    <property type="entry name" value="Glyco_hydro_3"/>
    <property type="match status" value="1"/>
</dbReference>
<dbReference type="InterPro" id="IPR019800">
    <property type="entry name" value="Glyco_hydro_3_AS"/>
</dbReference>
<dbReference type="PANTHER" id="PTHR30480:SF16">
    <property type="entry name" value="GLYCOSIDE HYDROLASE FAMILY 3 DOMAIN PROTEIN"/>
    <property type="match status" value="1"/>
</dbReference>
<evidence type="ECO:0000313" key="5">
    <source>
        <dbReference type="EMBL" id="KAA6301586.1"/>
    </source>
</evidence>
<dbReference type="AlphaFoldDB" id="A0A5M8NZN8"/>
<sequence length="380" mass="42117">MPQSKHSSFQVRRGLAVVFFIFIMATSKGNSKETPQNTELKHKIGQMLIIGFHGMKLQANNHIITDIQQRHISGVILFDYDAPSKKYGRNISNPKQLKQLSTDLQKLTNEKLIISIDQEGGKVNRLKAKYGFPASVSAEYLGKINNEDSTRYYASICAKTLKAHGINLNFAPCVDVNLNPKNPIIGGVQRSFSKDTTTIIRHAQWWLETQQSLGVIGSLKHFPGHGSSSADTHLGNVDVSKTWNACELAPYRQLIQTGQVHVVMTSHIFNAHLDPHYPATLSKAILTDILRKQLHFKGVIITDDLAMGALVKNYSLEAILEHAINAGADLLCLSNNGETDDPFIAQKAVDIIFKLVKSGKIAPETIDASYKRIQELKSLL</sequence>
<protein>
    <submittedName>
        <fullName evidence="5">Beta-hexosaminidase</fullName>
        <ecNumber evidence="5">3.2.1.52</ecNumber>
    </submittedName>
</protein>
<evidence type="ECO:0000256" key="2">
    <source>
        <dbReference type="ARBA" id="ARBA00022801"/>
    </source>
</evidence>
<dbReference type="EC" id="3.2.1.52" evidence="5"/>
<dbReference type="Proteomes" id="UP000324575">
    <property type="component" value="Unassembled WGS sequence"/>
</dbReference>
<dbReference type="PANTHER" id="PTHR30480">
    <property type="entry name" value="BETA-HEXOSAMINIDASE-RELATED"/>
    <property type="match status" value="1"/>
</dbReference>
<feature type="domain" description="Glycoside hydrolase family 3 N-terminal" evidence="4">
    <location>
        <begin position="40"/>
        <end position="375"/>
    </location>
</feature>
<name>A0A5M8NZN8_9BACT</name>
<dbReference type="GO" id="GO:0009254">
    <property type="term" value="P:peptidoglycan turnover"/>
    <property type="evidence" value="ECO:0007669"/>
    <property type="project" value="TreeGrafter"/>
</dbReference>
<dbReference type="EMBL" id="SNRX01000016">
    <property type="protein sequence ID" value="KAA6301586.1"/>
    <property type="molecule type" value="Genomic_DNA"/>
</dbReference>
<gene>
    <name evidence="5" type="ORF">EZS26_002192</name>
</gene>
<dbReference type="GO" id="GO:0005975">
    <property type="term" value="P:carbohydrate metabolic process"/>
    <property type="evidence" value="ECO:0007669"/>
    <property type="project" value="InterPro"/>
</dbReference>
<keyword evidence="3 5" id="KW-0326">Glycosidase</keyword>
<dbReference type="InterPro" id="IPR036962">
    <property type="entry name" value="Glyco_hydro_3_N_sf"/>
</dbReference>
<dbReference type="SUPFAM" id="SSF51445">
    <property type="entry name" value="(Trans)glycosidases"/>
    <property type="match status" value="1"/>
</dbReference>
<evidence type="ECO:0000259" key="4">
    <source>
        <dbReference type="Pfam" id="PF00933"/>
    </source>
</evidence>
<organism evidence="5 6">
    <name type="scientific">Candidatus Ordinivivax streblomastigis</name>
    <dbReference type="NCBI Taxonomy" id="2540710"/>
    <lineage>
        <taxon>Bacteria</taxon>
        <taxon>Pseudomonadati</taxon>
        <taxon>Bacteroidota</taxon>
        <taxon>Bacteroidia</taxon>
        <taxon>Bacteroidales</taxon>
        <taxon>Candidatus Ordinivivax</taxon>
    </lineage>
</organism>
<evidence type="ECO:0000256" key="3">
    <source>
        <dbReference type="ARBA" id="ARBA00023295"/>
    </source>
</evidence>
<proteinExistence type="inferred from homology"/>
<dbReference type="PROSITE" id="PS00775">
    <property type="entry name" value="GLYCOSYL_HYDROL_F3"/>
    <property type="match status" value="1"/>
</dbReference>
<accession>A0A5M8NZN8</accession>
<reference evidence="5 6" key="1">
    <citation type="submission" date="2019-03" db="EMBL/GenBank/DDBJ databases">
        <title>Single cell metagenomics reveals metabolic interactions within the superorganism composed of flagellate Streblomastix strix and complex community of Bacteroidetes bacteria on its surface.</title>
        <authorList>
            <person name="Treitli S.C."/>
            <person name="Kolisko M."/>
            <person name="Husnik F."/>
            <person name="Keeling P."/>
            <person name="Hampl V."/>
        </authorList>
    </citation>
    <scope>NUCLEOTIDE SEQUENCE [LARGE SCALE GENOMIC DNA]</scope>
    <source>
        <strain evidence="5">St1</strain>
    </source>
</reference>
<evidence type="ECO:0000313" key="6">
    <source>
        <dbReference type="Proteomes" id="UP000324575"/>
    </source>
</evidence>
<dbReference type="InterPro" id="IPR017853">
    <property type="entry name" value="GH"/>
</dbReference>